<dbReference type="Proteomes" id="UP000557307">
    <property type="component" value="Unassembled WGS sequence"/>
</dbReference>
<dbReference type="InterPro" id="IPR002850">
    <property type="entry name" value="PIN_toxin-like"/>
</dbReference>
<dbReference type="AlphaFoldDB" id="A0A840TWG6"/>
<accession>A0A840TWG6</accession>
<name>A0A840TWG6_9BACT</name>
<evidence type="ECO:0000313" key="2">
    <source>
        <dbReference type="Proteomes" id="UP000557307"/>
    </source>
</evidence>
<gene>
    <name evidence="1" type="ORF">HNQ92_005748</name>
</gene>
<reference evidence="1 2" key="1">
    <citation type="submission" date="2020-08" db="EMBL/GenBank/DDBJ databases">
        <title>Genomic Encyclopedia of Type Strains, Phase IV (KMG-IV): sequencing the most valuable type-strain genomes for metagenomic binning, comparative biology and taxonomic classification.</title>
        <authorList>
            <person name="Goeker M."/>
        </authorList>
    </citation>
    <scope>NUCLEOTIDE SEQUENCE [LARGE SCALE GENOMIC DNA]</scope>
    <source>
        <strain evidence="1 2">DSM 105074</strain>
    </source>
</reference>
<proteinExistence type="predicted"/>
<organism evidence="1 2">
    <name type="scientific">Rhabdobacter roseus</name>
    <dbReference type="NCBI Taxonomy" id="1655419"/>
    <lineage>
        <taxon>Bacteria</taxon>
        <taxon>Pseudomonadati</taxon>
        <taxon>Bacteroidota</taxon>
        <taxon>Cytophagia</taxon>
        <taxon>Cytophagales</taxon>
        <taxon>Cytophagaceae</taxon>
        <taxon>Rhabdobacter</taxon>
    </lineage>
</organism>
<sequence>MTKTNVQQIPKVVRDSDDDYLLGICTSCQADFLITGDQDLLTLKTYQETGLSHKNGK</sequence>
<evidence type="ECO:0000313" key="1">
    <source>
        <dbReference type="EMBL" id="MBB5287584.1"/>
    </source>
</evidence>
<protein>
    <submittedName>
        <fullName evidence="1">Putative PIN family toxin of toxin-antitoxin system</fullName>
    </submittedName>
</protein>
<keyword evidence="2" id="KW-1185">Reference proteome</keyword>
<comment type="caution">
    <text evidence="1">The sequence shown here is derived from an EMBL/GenBank/DDBJ whole genome shotgun (WGS) entry which is preliminary data.</text>
</comment>
<dbReference type="NCBIfam" id="TIGR00305">
    <property type="entry name" value="putative toxin-antitoxin system toxin component, PIN family"/>
    <property type="match status" value="1"/>
</dbReference>
<dbReference type="EMBL" id="JACHGF010000020">
    <property type="protein sequence ID" value="MBB5287584.1"/>
    <property type="molecule type" value="Genomic_DNA"/>
</dbReference>